<feature type="domain" description="DUF7619" evidence="4">
    <location>
        <begin position="498"/>
        <end position="630"/>
    </location>
</feature>
<dbReference type="Pfam" id="PF24595">
    <property type="entry name" value="DUF7619"/>
    <property type="match status" value="1"/>
</dbReference>
<sequence length="719" mass="78197">MKKILLSLLTFMLFIANMQAQAIAYQPDDILQCGFEIFDLSAQTPVVLGNQNSNDFTVAYFTSEEDATDNTNPILNPSEYIGQQSEIIYVRVTNNSDDTFDTTSFLIGFGVGWVPAMDDVYACDGYALPPLQFGNYFSGPAGSGIMYAVGDLIQETQMVYVYYEDFGCLQEEAFDVYIENLFITELPPLVGCVSGDESTYVFDLTSVIPIVLNGIAEGDVAFFTTEEDALMGTNQINNPLQYTSTTLTQTIYVTLYVNDCIAVAPLDLIVDDNCTGNTVLGTITYDIDNNGCNATDILASGILVSLVNNNDVYYTYTNANGEYYFYNVPDGDSTISVAQSSGISYTSVPSSYTIIVSEEQDPLDFCLTVSNPVNDVAVTLVPTTLAIPGFLSSYVIVYENMGVLPASGVVSLTFDSTMMTFDSALPAMQQAGNTLTLQYDNLMPFQSGYIVVDFLVMQPPTVNSGDILDFAAIIDANLDDDFSNNISELSQTVVNSFDPNDIRVHEGEYISEEQAEEYLHYTIRFQNEGTANATNVRIDTELDANLDWSTFEPIVGSHNYVTARNGENVSFIFNNIDLPYTDIDVPGSQGYVTYKIKPADGVTIGDVMEATAGIYFDFNEAIITNTATTTVQATASSAAFASNAFVVYPNPASTSVTLKMENLNGDAMVNVTDILGKTVLSTTASGNELNLDISMLNSGMYFITLEAAGKSITKKIVVQ</sequence>
<dbReference type="Pfam" id="PF18962">
    <property type="entry name" value="Por_Secre_tail"/>
    <property type="match status" value="1"/>
</dbReference>
<dbReference type="SUPFAM" id="SSF49464">
    <property type="entry name" value="Carboxypeptidase regulatory domain-like"/>
    <property type="match status" value="1"/>
</dbReference>
<keyword evidence="6" id="KW-1185">Reference proteome</keyword>
<keyword evidence="1 2" id="KW-0732">Signal</keyword>
<evidence type="ECO:0000313" key="6">
    <source>
        <dbReference type="Proteomes" id="UP000825381"/>
    </source>
</evidence>
<feature type="domain" description="Secretion system C-terminal sorting" evidence="3">
    <location>
        <begin position="647"/>
        <end position="718"/>
    </location>
</feature>
<dbReference type="Proteomes" id="UP000825381">
    <property type="component" value="Chromosome"/>
</dbReference>
<dbReference type="RefSeq" id="WP_220640344.1">
    <property type="nucleotide sequence ID" value="NZ_CP080429.1"/>
</dbReference>
<dbReference type="InterPro" id="IPR008969">
    <property type="entry name" value="CarboxyPept-like_regulatory"/>
</dbReference>
<dbReference type="InterPro" id="IPR026444">
    <property type="entry name" value="Secre_tail"/>
</dbReference>
<name>A0ABX8V582_9FLAO</name>
<proteinExistence type="predicted"/>
<protein>
    <submittedName>
        <fullName evidence="5">T9SS type A sorting domain-containing protein</fullName>
    </submittedName>
</protein>
<feature type="chain" id="PRO_5045108955" evidence="2">
    <location>
        <begin position="23"/>
        <end position="719"/>
    </location>
</feature>
<accession>A0ABX8V582</accession>
<evidence type="ECO:0000259" key="4">
    <source>
        <dbReference type="Pfam" id="PF24595"/>
    </source>
</evidence>
<evidence type="ECO:0000256" key="2">
    <source>
        <dbReference type="SAM" id="SignalP"/>
    </source>
</evidence>
<evidence type="ECO:0000256" key="1">
    <source>
        <dbReference type="ARBA" id="ARBA00022729"/>
    </source>
</evidence>
<gene>
    <name evidence="5" type="ORF">K1I41_10745</name>
</gene>
<organism evidence="5 6">
    <name type="scientific">Flavobacterium litorale</name>
    <dbReference type="NCBI Taxonomy" id="2856519"/>
    <lineage>
        <taxon>Bacteria</taxon>
        <taxon>Pseudomonadati</taxon>
        <taxon>Bacteroidota</taxon>
        <taxon>Flavobacteriia</taxon>
        <taxon>Flavobacteriales</taxon>
        <taxon>Flavobacteriaceae</taxon>
        <taxon>Flavobacterium</taxon>
    </lineage>
</organism>
<feature type="signal peptide" evidence="2">
    <location>
        <begin position="1"/>
        <end position="22"/>
    </location>
</feature>
<evidence type="ECO:0000259" key="3">
    <source>
        <dbReference type="Pfam" id="PF18962"/>
    </source>
</evidence>
<dbReference type="NCBIfam" id="TIGR04183">
    <property type="entry name" value="Por_Secre_tail"/>
    <property type="match status" value="1"/>
</dbReference>
<dbReference type="Gene3D" id="2.60.40.1120">
    <property type="entry name" value="Carboxypeptidase-like, regulatory domain"/>
    <property type="match status" value="1"/>
</dbReference>
<reference evidence="5 6" key="1">
    <citation type="submission" date="2021-07" db="EMBL/GenBank/DDBJ databases">
        <title>Flavobacterium WSW3-B6 sp.nov, isolated from seaweed.</title>
        <authorList>
            <person name="Muhammad N."/>
            <person name="Ho H."/>
            <person name="Lee Y.-J."/>
            <person name="Nguyen T."/>
            <person name="Ho J."/>
            <person name="Kim S.-G."/>
        </authorList>
    </citation>
    <scope>NUCLEOTIDE SEQUENCE [LARGE SCALE GENOMIC DNA]</scope>
    <source>
        <strain evidence="5 6">WSW3-B6</strain>
    </source>
</reference>
<dbReference type="InterPro" id="IPR055353">
    <property type="entry name" value="DUF7619"/>
</dbReference>
<evidence type="ECO:0000313" key="5">
    <source>
        <dbReference type="EMBL" id="QYJ67999.1"/>
    </source>
</evidence>
<dbReference type="EMBL" id="CP080429">
    <property type="protein sequence ID" value="QYJ67999.1"/>
    <property type="molecule type" value="Genomic_DNA"/>
</dbReference>